<dbReference type="SUPFAM" id="SSF48371">
    <property type="entry name" value="ARM repeat"/>
    <property type="match status" value="1"/>
</dbReference>
<dbReference type="PANTHER" id="PTHR34065">
    <property type="entry name" value="CELL DIVISION CONTROL PROTEIN 14"/>
    <property type="match status" value="1"/>
</dbReference>
<dbReference type="InterPro" id="IPR016024">
    <property type="entry name" value="ARM-type_fold"/>
</dbReference>
<feature type="region of interest" description="Disordered" evidence="1">
    <location>
        <begin position="197"/>
        <end position="361"/>
    </location>
</feature>
<feature type="compositionally biased region" description="Low complexity" evidence="1">
    <location>
        <begin position="247"/>
        <end position="268"/>
    </location>
</feature>
<accession>A0AAW0C438</accession>
<feature type="compositionally biased region" description="Polar residues" evidence="1">
    <location>
        <begin position="391"/>
        <end position="400"/>
    </location>
</feature>
<evidence type="ECO:0000313" key="3">
    <source>
        <dbReference type="Proteomes" id="UP001383192"/>
    </source>
</evidence>
<dbReference type="Proteomes" id="UP001383192">
    <property type="component" value="Unassembled WGS sequence"/>
</dbReference>
<sequence>MDIQIQDSLDTLLSSNESHHLKALESLESLFVHACLSKGDDLKWFSALQGTFECNVVSRLIPYLTHLPISQSHISHLTITTSLIQGIVLNHSPSKAWLGRPHPLSVLVELLLASRHLPDTSPNPHLSSTILDTLLCILVDSPPAIRAFEQVKGVEAVVRLLKRSGTGRGVRMKCLEFLYFYLLDETLEVPMLGASTKEKEVEVEVPVPTVPNTPTSSKTPSTTTKPASKPKPFISATPIRPPTSRYGSSTFSFSSGSEASGGTFSTSTLTPPDSRVPSASSTTSTSTSPKKPRTKNAIGLGRPSGPGTPRPRQRTQTPEPRTLGMLKRDVEFVPQSPAGVNPLLTTPAPAPRRTHGHVKAKSVGGVEVKKALSEGVVVGKNRLGVGAGMGRTSSLGSSFVTPDHEQEVEEDEDECRFWGSSPPSSTHSNSNSTPNPRSTSNSTAALISPPQSTVTSPTKASFTLTSDKENRLPSYTPHQGQIKTTAQKTAHLSTMLGNVDALVEGVRRAGIWGVS</sequence>
<feature type="region of interest" description="Disordered" evidence="1">
    <location>
        <begin position="387"/>
        <end position="459"/>
    </location>
</feature>
<dbReference type="InterPro" id="IPR011989">
    <property type="entry name" value="ARM-like"/>
</dbReference>
<dbReference type="AlphaFoldDB" id="A0AAW0C438"/>
<name>A0AAW0C438_9AGAR</name>
<feature type="compositionally biased region" description="Low complexity" evidence="1">
    <location>
        <begin position="314"/>
        <end position="323"/>
    </location>
</feature>
<proteinExistence type="predicted"/>
<feature type="compositionally biased region" description="Low complexity" evidence="1">
    <location>
        <begin position="420"/>
        <end position="443"/>
    </location>
</feature>
<dbReference type="Gene3D" id="1.25.10.10">
    <property type="entry name" value="Leucine-rich Repeat Variant"/>
    <property type="match status" value="1"/>
</dbReference>
<gene>
    <name evidence="2" type="ORF">VNI00_012816</name>
</gene>
<feature type="compositionally biased region" description="Low complexity" evidence="1">
    <location>
        <begin position="204"/>
        <end position="232"/>
    </location>
</feature>
<dbReference type="Pfam" id="PF08045">
    <property type="entry name" value="CDC14"/>
    <property type="match status" value="1"/>
</dbReference>
<dbReference type="InterPro" id="IPR012535">
    <property type="entry name" value="Cell_div_Cdc14"/>
</dbReference>
<keyword evidence="3" id="KW-1185">Reference proteome</keyword>
<dbReference type="PANTHER" id="PTHR34065:SF1">
    <property type="entry name" value="CELL DIVISION CONTROL PROTEIN 14"/>
    <property type="match status" value="1"/>
</dbReference>
<comment type="caution">
    <text evidence="2">The sequence shown here is derived from an EMBL/GenBank/DDBJ whole genome shotgun (WGS) entry which is preliminary data.</text>
</comment>
<dbReference type="EMBL" id="JAYKXP010000061">
    <property type="protein sequence ID" value="KAK7033584.1"/>
    <property type="molecule type" value="Genomic_DNA"/>
</dbReference>
<protein>
    <recommendedName>
        <fullName evidence="4">Cell division control protein 14</fullName>
    </recommendedName>
</protein>
<evidence type="ECO:0008006" key="4">
    <source>
        <dbReference type="Google" id="ProtNLM"/>
    </source>
</evidence>
<organism evidence="2 3">
    <name type="scientific">Paramarasmius palmivorus</name>
    <dbReference type="NCBI Taxonomy" id="297713"/>
    <lineage>
        <taxon>Eukaryota</taxon>
        <taxon>Fungi</taxon>
        <taxon>Dikarya</taxon>
        <taxon>Basidiomycota</taxon>
        <taxon>Agaricomycotina</taxon>
        <taxon>Agaricomycetes</taxon>
        <taxon>Agaricomycetidae</taxon>
        <taxon>Agaricales</taxon>
        <taxon>Marasmiineae</taxon>
        <taxon>Marasmiaceae</taxon>
        <taxon>Paramarasmius</taxon>
    </lineage>
</organism>
<feature type="compositionally biased region" description="Polar residues" evidence="1">
    <location>
        <begin position="449"/>
        <end position="459"/>
    </location>
</feature>
<reference evidence="2 3" key="1">
    <citation type="submission" date="2024-01" db="EMBL/GenBank/DDBJ databases">
        <title>A draft genome for a cacao thread blight-causing isolate of Paramarasmius palmivorus.</title>
        <authorList>
            <person name="Baruah I.K."/>
            <person name="Bukari Y."/>
            <person name="Amoako-Attah I."/>
            <person name="Meinhardt L.W."/>
            <person name="Bailey B.A."/>
            <person name="Cohen S.P."/>
        </authorList>
    </citation>
    <scope>NUCLEOTIDE SEQUENCE [LARGE SCALE GENOMIC DNA]</scope>
    <source>
        <strain evidence="2 3">GH-12</strain>
    </source>
</reference>
<evidence type="ECO:0000313" key="2">
    <source>
        <dbReference type="EMBL" id="KAK7033584.1"/>
    </source>
</evidence>
<feature type="compositionally biased region" description="Low complexity" evidence="1">
    <location>
        <begin position="277"/>
        <end position="289"/>
    </location>
</feature>
<evidence type="ECO:0000256" key="1">
    <source>
        <dbReference type="SAM" id="MobiDB-lite"/>
    </source>
</evidence>